<organism evidence="1 2">
    <name type="scientific">Petralouisia muris</name>
    <dbReference type="NCBI Taxonomy" id="3032872"/>
    <lineage>
        <taxon>Bacteria</taxon>
        <taxon>Bacillati</taxon>
        <taxon>Bacillota</taxon>
        <taxon>Clostridia</taxon>
        <taxon>Lachnospirales</taxon>
        <taxon>Lachnospiraceae</taxon>
        <taxon>Petralouisia</taxon>
    </lineage>
</organism>
<reference evidence="1" key="1">
    <citation type="submission" date="2019-04" db="EMBL/GenBank/DDBJ databases">
        <title>Microbes associate with the intestines of laboratory mice.</title>
        <authorList>
            <person name="Navarre W."/>
            <person name="Wong E."/>
            <person name="Huang K."/>
            <person name="Tropini C."/>
            <person name="Ng K."/>
            <person name="Yu B."/>
        </authorList>
    </citation>
    <scope>NUCLEOTIDE SEQUENCE</scope>
    <source>
        <strain evidence="1">NM01_1-7b</strain>
    </source>
</reference>
<dbReference type="Proteomes" id="UP000304953">
    <property type="component" value="Unassembled WGS sequence"/>
</dbReference>
<dbReference type="EMBL" id="SRYA01000006">
    <property type="protein sequence ID" value="TGY97559.1"/>
    <property type="molecule type" value="Genomic_DNA"/>
</dbReference>
<keyword evidence="2" id="KW-1185">Reference proteome</keyword>
<evidence type="ECO:0000313" key="2">
    <source>
        <dbReference type="Proteomes" id="UP000304953"/>
    </source>
</evidence>
<name>A0AC61S0R4_9FIRM</name>
<accession>A0AC61S0R4</accession>
<comment type="caution">
    <text evidence="1">The sequence shown here is derived from an EMBL/GenBank/DDBJ whole genome shotgun (WGS) entry which is preliminary data.</text>
</comment>
<gene>
    <name evidence="1" type="ORF">E5329_04075</name>
</gene>
<proteinExistence type="predicted"/>
<sequence>MLKKGYVKRRKCSRGSMAKAMLILFALLSLFSLCGFAMENGEYSVSVDMSGGSGKASIASPTLLTVQEGMPVARIQWSSSNYDYMVVDGKTYYNQSEEGMNSVFEIPVLCWDEEMDVIADTTAMGNPVEIHYQLFFYQESVGSKNELPQEAAKRVLCVAFGIIVIGGILNYIVKKKNS</sequence>
<evidence type="ECO:0000313" key="1">
    <source>
        <dbReference type="EMBL" id="TGY97559.1"/>
    </source>
</evidence>
<protein>
    <submittedName>
        <fullName evidence="1">Uncharacterized protein</fullName>
    </submittedName>
</protein>